<gene>
    <name evidence="1" type="ORF">ERS132440_00621</name>
</gene>
<accession>A0A0Z8IYA9</accession>
<dbReference type="RefSeq" id="WP_044682177.1">
    <property type="nucleotide sequence ID" value="NZ_CEHN01000014.1"/>
</dbReference>
<reference evidence="1 2" key="1">
    <citation type="submission" date="2016-02" db="EMBL/GenBank/DDBJ databases">
        <authorList>
            <consortium name="Pathogen Informatics"/>
        </authorList>
    </citation>
    <scope>NUCLEOTIDE SEQUENCE [LARGE SCALE GENOMIC DNA]</scope>
    <source>
        <strain evidence="1 2">LSS78</strain>
    </source>
</reference>
<name>A0A0Z8IYA9_STRSU</name>
<dbReference type="AlphaFoldDB" id="A0A0Z8IYA9"/>
<evidence type="ECO:0000313" key="1">
    <source>
        <dbReference type="EMBL" id="CYV43994.1"/>
    </source>
</evidence>
<dbReference type="EMBL" id="FIIB01000004">
    <property type="protein sequence ID" value="CYV43994.1"/>
    <property type="molecule type" value="Genomic_DNA"/>
</dbReference>
<organism evidence="1 2">
    <name type="scientific">Streptococcus suis</name>
    <dbReference type="NCBI Taxonomy" id="1307"/>
    <lineage>
        <taxon>Bacteria</taxon>
        <taxon>Bacillati</taxon>
        <taxon>Bacillota</taxon>
        <taxon>Bacilli</taxon>
        <taxon>Lactobacillales</taxon>
        <taxon>Streptococcaceae</taxon>
        <taxon>Streptococcus</taxon>
    </lineage>
</organism>
<evidence type="ECO:0000313" key="2">
    <source>
        <dbReference type="Proteomes" id="UP000074356"/>
    </source>
</evidence>
<protein>
    <submittedName>
        <fullName evidence="1">Uncharacterized protein</fullName>
    </submittedName>
</protein>
<dbReference type="Proteomes" id="UP000074356">
    <property type="component" value="Unassembled WGS sequence"/>
</dbReference>
<sequence length="157" mass="18712">MTIELIPEEKQAFLDINFVERYEKFALARQFPEEKRNFEAIYKPAKVKELIESMGYTVTYNGREKFFRFSIAKDEATGLEAFLTIDVRTGRVELIWYVNKNDKPYAGTVLLSVARRLISLNYRIPYPHVRSYEELREVLEENISLYLEFFEALKKYQ</sequence>
<proteinExistence type="predicted"/>